<comment type="caution">
    <text evidence="1">The sequence shown here is derived from an EMBL/GenBank/DDBJ whole genome shotgun (WGS) entry which is preliminary data.</text>
</comment>
<reference evidence="1 2" key="1">
    <citation type="submission" date="2016-07" db="EMBL/GenBank/DDBJ databases">
        <title>Draft genome sequence of Prauserella muralis DSM 45305, isolated from a mould-covered wall in an indoor environment.</title>
        <authorList>
            <person name="Ruckert C."/>
            <person name="Albersmeier A."/>
            <person name="Jiang C.-L."/>
            <person name="Jiang Y."/>
            <person name="Kalinowski J."/>
            <person name="Schneider O."/>
            <person name="Winkler A."/>
            <person name="Zotchev S.B."/>
        </authorList>
    </citation>
    <scope>NUCLEOTIDE SEQUENCE [LARGE SCALE GENOMIC DNA]</scope>
    <source>
        <strain evidence="1 2">DSM 45305</strain>
    </source>
</reference>
<accession>A0A2V4B402</accession>
<sequence>MTPRQPAHAGHGATAVAPVLFSHPDAGEPVDYQRLATADDAGGPSALRTPFAAQPPVPGRRRGRHPERVSRN</sequence>
<protein>
    <submittedName>
        <fullName evidence="1">Uncharacterized protein</fullName>
    </submittedName>
</protein>
<proteinExistence type="predicted"/>
<name>A0A2V4B402_9PSEU</name>
<organism evidence="1 2">
    <name type="scientific">Prauserella muralis</name>
    <dbReference type="NCBI Taxonomy" id="588067"/>
    <lineage>
        <taxon>Bacteria</taxon>
        <taxon>Bacillati</taxon>
        <taxon>Actinomycetota</taxon>
        <taxon>Actinomycetes</taxon>
        <taxon>Pseudonocardiales</taxon>
        <taxon>Pseudonocardiaceae</taxon>
        <taxon>Prauserella</taxon>
    </lineage>
</organism>
<evidence type="ECO:0000313" key="1">
    <source>
        <dbReference type="EMBL" id="PXY28108.1"/>
    </source>
</evidence>
<dbReference type="EMBL" id="MASW01000002">
    <property type="protein sequence ID" value="PXY28108.1"/>
    <property type="molecule type" value="Genomic_DNA"/>
</dbReference>
<dbReference type="Proteomes" id="UP000249915">
    <property type="component" value="Unassembled WGS sequence"/>
</dbReference>
<evidence type="ECO:0000313" key="2">
    <source>
        <dbReference type="Proteomes" id="UP000249915"/>
    </source>
</evidence>
<dbReference type="AlphaFoldDB" id="A0A2V4B402"/>
<dbReference type="RefSeq" id="WP_112282116.1">
    <property type="nucleotide sequence ID" value="NZ_MASW01000002.1"/>
</dbReference>
<gene>
    <name evidence="1" type="ORF">BAY60_17370</name>
</gene>
<keyword evidence="2" id="KW-1185">Reference proteome</keyword>